<dbReference type="CDD" id="cd06261">
    <property type="entry name" value="TM_PBP2"/>
    <property type="match status" value="1"/>
</dbReference>
<feature type="domain" description="ABC transmembrane type-1" evidence="8">
    <location>
        <begin position="33"/>
        <end position="215"/>
    </location>
</feature>
<keyword evidence="9" id="KW-0614">Plasmid</keyword>
<accession>A0A068T0H4</accession>
<evidence type="ECO:0000256" key="1">
    <source>
        <dbReference type="ARBA" id="ARBA00004651"/>
    </source>
</evidence>
<dbReference type="PATRIC" id="fig|1028800.3.peg.5901"/>
<evidence type="ECO:0000256" key="2">
    <source>
        <dbReference type="ARBA" id="ARBA00022448"/>
    </source>
</evidence>
<evidence type="ECO:0000259" key="8">
    <source>
        <dbReference type="PROSITE" id="PS50928"/>
    </source>
</evidence>
<dbReference type="GO" id="GO:0005886">
    <property type="term" value="C:plasma membrane"/>
    <property type="evidence" value="ECO:0007669"/>
    <property type="project" value="UniProtKB-SubCell"/>
</dbReference>
<evidence type="ECO:0000313" key="9">
    <source>
        <dbReference type="EMBL" id="CDN51937.1"/>
    </source>
</evidence>
<dbReference type="AlphaFoldDB" id="A0A068T0H4"/>
<dbReference type="Proteomes" id="UP000028181">
    <property type="component" value="Plasmid pHAMBI540a"/>
</dbReference>
<feature type="transmembrane region" description="Helical" evidence="7">
    <location>
        <begin position="40"/>
        <end position="59"/>
    </location>
</feature>
<evidence type="ECO:0000256" key="5">
    <source>
        <dbReference type="ARBA" id="ARBA00022989"/>
    </source>
</evidence>
<comment type="similarity">
    <text evidence="7">Belongs to the binding-protein-dependent transport system permease family.</text>
</comment>
<dbReference type="PANTHER" id="PTHR30151:SF38">
    <property type="entry name" value="ALIPHATIC SULFONATES TRANSPORT PERMEASE PROTEIN SSUC-RELATED"/>
    <property type="match status" value="1"/>
</dbReference>
<dbReference type="HOGENOM" id="CLU_046113_4_0_5"/>
<feature type="transmembrane region" description="Helical" evidence="7">
    <location>
        <begin position="71"/>
        <end position="93"/>
    </location>
</feature>
<dbReference type="PANTHER" id="PTHR30151">
    <property type="entry name" value="ALKANE SULFONATE ABC TRANSPORTER-RELATED, MEMBRANE SUBUNIT"/>
    <property type="match status" value="1"/>
</dbReference>
<keyword evidence="5 7" id="KW-1133">Transmembrane helix</keyword>
<sequence length="230" mass="25093">MARRLANPLVPGVQEVFTELVDILTSGVFFSHMVITLGRVALGFLLAFIVSLALGILMGRNRYARQFFEPAILIGLTVPGLVWALLCVIWFGISLTTSTLAVALSLSPPLALSIAQGIKTVNADLQEITAVYRLSTWSRMRFLFLPTLIPFLLNGVRIGLSMGWKVIVLVEIFGLSSGVGYRLNAEYSAMNVAGVLAWTIGFAGVMAILEYGVIGGVERYLTRWRRVATV</sequence>
<keyword evidence="6 7" id="KW-0472">Membrane</keyword>
<dbReference type="InterPro" id="IPR035906">
    <property type="entry name" value="MetI-like_sf"/>
</dbReference>
<dbReference type="EMBL" id="HG938354">
    <property type="protein sequence ID" value="CDN51937.1"/>
    <property type="molecule type" value="Genomic_DNA"/>
</dbReference>
<comment type="subcellular location">
    <subcellularLocation>
        <location evidence="1 7">Cell membrane</location>
        <topology evidence="1 7">Multi-pass membrane protein</topology>
    </subcellularLocation>
</comment>
<protein>
    <submittedName>
        <fullName evidence="9">Sulfonate/nitrate/taurine transport system permease</fullName>
    </submittedName>
</protein>
<dbReference type="SUPFAM" id="SSF161098">
    <property type="entry name" value="MetI-like"/>
    <property type="match status" value="1"/>
</dbReference>
<dbReference type="Pfam" id="PF00528">
    <property type="entry name" value="BPD_transp_1"/>
    <property type="match status" value="1"/>
</dbReference>
<dbReference type="InterPro" id="IPR000515">
    <property type="entry name" value="MetI-like"/>
</dbReference>
<dbReference type="OrthoDB" id="8443696at2"/>
<dbReference type="Gene3D" id="1.10.3720.10">
    <property type="entry name" value="MetI-like"/>
    <property type="match status" value="1"/>
</dbReference>
<dbReference type="PROSITE" id="PS50928">
    <property type="entry name" value="ABC_TM1"/>
    <property type="match status" value="1"/>
</dbReference>
<evidence type="ECO:0000256" key="7">
    <source>
        <dbReference type="RuleBase" id="RU363032"/>
    </source>
</evidence>
<dbReference type="GO" id="GO:0055085">
    <property type="term" value="P:transmembrane transport"/>
    <property type="evidence" value="ECO:0007669"/>
    <property type="project" value="InterPro"/>
</dbReference>
<keyword evidence="4 7" id="KW-0812">Transmembrane</keyword>
<gene>
    <name evidence="9" type="ORF">RG540_PA12610</name>
</gene>
<reference evidence="10" key="1">
    <citation type="journal article" date="2014" name="BMC Genomics">
        <title>Genome sequencing of two Neorhizobium galegae strains reveals a noeT gene responsible for the unusual acetylation of the nodulation factors.</title>
        <authorList>
            <person name="Osterman J."/>
            <person name="Marsh J."/>
            <person name="Laine P.K."/>
            <person name="Zeng Z."/>
            <person name="Alatalo E."/>
            <person name="Sullivan J.T."/>
            <person name="Young J.P."/>
            <person name="Thomas-Oates J."/>
            <person name="Paulin L."/>
            <person name="Lindstrom K."/>
        </authorList>
    </citation>
    <scope>NUCLEOTIDE SEQUENCE [LARGE SCALE GENOMIC DNA]</scope>
    <source>
        <strain evidence="10">HAMBI 540</strain>
    </source>
</reference>
<keyword evidence="10" id="KW-1185">Reference proteome</keyword>
<organism evidence="9 10">
    <name type="scientific">Neorhizobium galegae bv. orientalis str. HAMBI 540</name>
    <dbReference type="NCBI Taxonomy" id="1028800"/>
    <lineage>
        <taxon>Bacteria</taxon>
        <taxon>Pseudomonadati</taxon>
        <taxon>Pseudomonadota</taxon>
        <taxon>Alphaproteobacteria</taxon>
        <taxon>Hyphomicrobiales</taxon>
        <taxon>Rhizobiaceae</taxon>
        <taxon>Rhizobium/Agrobacterium group</taxon>
        <taxon>Neorhizobium</taxon>
    </lineage>
</organism>
<dbReference type="RefSeq" id="WP_080725123.1">
    <property type="nucleotide sequence ID" value="NZ_HG938354.1"/>
</dbReference>
<evidence type="ECO:0000313" key="10">
    <source>
        <dbReference type="Proteomes" id="UP000028181"/>
    </source>
</evidence>
<keyword evidence="3" id="KW-1003">Cell membrane</keyword>
<geneLocation type="plasmid" evidence="10">
    <name>II</name>
</geneLocation>
<evidence type="ECO:0000256" key="3">
    <source>
        <dbReference type="ARBA" id="ARBA00022475"/>
    </source>
</evidence>
<dbReference type="eggNOG" id="COG0600">
    <property type="taxonomic scope" value="Bacteria"/>
</dbReference>
<dbReference type="GeneID" id="24259920"/>
<dbReference type="KEGG" id="ngg:RG540_PA12610"/>
<keyword evidence="2 7" id="KW-0813">Transport</keyword>
<name>A0A068T0H4_NEOGA</name>
<evidence type="ECO:0000256" key="6">
    <source>
        <dbReference type="ARBA" id="ARBA00023136"/>
    </source>
</evidence>
<evidence type="ECO:0000256" key="4">
    <source>
        <dbReference type="ARBA" id="ARBA00022692"/>
    </source>
</evidence>
<feature type="transmembrane region" description="Helical" evidence="7">
    <location>
        <begin position="195"/>
        <end position="214"/>
    </location>
</feature>
<feature type="transmembrane region" description="Helical" evidence="7">
    <location>
        <begin position="166"/>
        <end position="183"/>
    </location>
</feature>
<feature type="transmembrane region" description="Helical" evidence="7">
    <location>
        <begin position="142"/>
        <end position="160"/>
    </location>
</feature>
<proteinExistence type="inferred from homology"/>